<dbReference type="Gene3D" id="3.40.50.150">
    <property type="entry name" value="Vaccinia Virus protein VP39"/>
    <property type="match status" value="1"/>
</dbReference>
<proteinExistence type="predicted"/>
<dbReference type="EMBL" id="LR797523">
    <property type="protein sequence ID" value="CAB4222687.1"/>
    <property type="molecule type" value="Genomic_DNA"/>
</dbReference>
<dbReference type="GO" id="GO:0032259">
    <property type="term" value="P:methylation"/>
    <property type="evidence" value="ECO:0007669"/>
    <property type="project" value="UniProtKB-KW"/>
</dbReference>
<keyword evidence="1" id="KW-0489">Methyltransferase</keyword>
<dbReference type="GO" id="GO:0008168">
    <property type="term" value="F:methyltransferase activity"/>
    <property type="evidence" value="ECO:0007669"/>
    <property type="project" value="UniProtKB-KW"/>
</dbReference>
<organism evidence="1">
    <name type="scientific">uncultured Caudovirales phage</name>
    <dbReference type="NCBI Taxonomy" id="2100421"/>
    <lineage>
        <taxon>Viruses</taxon>
        <taxon>Duplodnaviria</taxon>
        <taxon>Heunggongvirae</taxon>
        <taxon>Uroviricota</taxon>
        <taxon>Caudoviricetes</taxon>
        <taxon>Peduoviridae</taxon>
        <taxon>Maltschvirus</taxon>
        <taxon>Maltschvirus maltsch</taxon>
    </lineage>
</organism>
<dbReference type="SUPFAM" id="SSF53335">
    <property type="entry name" value="S-adenosyl-L-methionine-dependent methyltransferases"/>
    <property type="match status" value="1"/>
</dbReference>
<sequence length="161" mass="19009">MIEFNGKQYPDFQAEGNASQFAIPFAKKFCKGVGYDIGCNRVEWAFPNSIPIDLNFENGYDAYKLYDGNVDYIYSSHCLEHLPDWITALDYWTEKLKVGGILFLYLPHYNQEYWRPWNNRKHLHIFTSEIIKDYMISRGYINIFNSERDLNDSFMVVGEKS</sequence>
<gene>
    <name evidence="1" type="ORF">UFOVP1655_182</name>
</gene>
<protein>
    <submittedName>
        <fullName evidence="1">Methyltransferase domain containing protein</fullName>
    </submittedName>
</protein>
<accession>A0A6J5T870</accession>
<reference evidence="1" key="1">
    <citation type="submission" date="2020-05" db="EMBL/GenBank/DDBJ databases">
        <authorList>
            <person name="Chiriac C."/>
            <person name="Salcher M."/>
            <person name="Ghai R."/>
            <person name="Kavagutti S V."/>
        </authorList>
    </citation>
    <scope>NUCLEOTIDE SEQUENCE</scope>
</reference>
<dbReference type="InterPro" id="IPR029063">
    <property type="entry name" value="SAM-dependent_MTases_sf"/>
</dbReference>
<keyword evidence="1" id="KW-0808">Transferase</keyword>
<name>A0A6J5T870_9CAUD</name>
<dbReference type="Pfam" id="PF13489">
    <property type="entry name" value="Methyltransf_23"/>
    <property type="match status" value="1"/>
</dbReference>
<evidence type="ECO:0000313" key="1">
    <source>
        <dbReference type="EMBL" id="CAB4222687.1"/>
    </source>
</evidence>